<feature type="region of interest" description="Disordered" evidence="1">
    <location>
        <begin position="160"/>
        <end position="179"/>
    </location>
</feature>
<protein>
    <submittedName>
        <fullName evidence="2">Uncharacterized protein</fullName>
    </submittedName>
</protein>
<gene>
    <name evidence="2" type="ORF">EYR41_002345</name>
</gene>
<organism evidence="2 3">
    <name type="scientific">Orbilia oligospora</name>
    <name type="common">Nematode-trapping fungus</name>
    <name type="synonym">Arthrobotrys oligospora</name>
    <dbReference type="NCBI Taxonomy" id="2813651"/>
    <lineage>
        <taxon>Eukaryota</taxon>
        <taxon>Fungi</taxon>
        <taxon>Dikarya</taxon>
        <taxon>Ascomycota</taxon>
        <taxon>Pezizomycotina</taxon>
        <taxon>Orbiliomycetes</taxon>
        <taxon>Orbiliales</taxon>
        <taxon>Orbiliaceae</taxon>
        <taxon>Orbilia</taxon>
    </lineage>
</organism>
<comment type="caution">
    <text evidence="2">The sequence shown here is derived from an EMBL/GenBank/DDBJ whole genome shotgun (WGS) entry which is preliminary data.</text>
</comment>
<evidence type="ECO:0000313" key="2">
    <source>
        <dbReference type="EMBL" id="TGJ62366.1"/>
    </source>
</evidence>
<reference evidence="2 3" key="1">
    <citation type="submission" date="2019-03" db="EMBL/GenBank/DDBJ databases">
        <title>Nematode-trapping fungi genome.</title>
        <authorList>
            <person name="Vidal-Diez De Ulzurrun G."/>
        </authorList>
    </citation>
    <scope>NUCLEOTIDE SEQUENCE [LARGE SCALE GENOMIC DNA]</scope>
    <source>
        <strain evidence="2 3">TWF154</strain>
    </source>
</reference>
<evidence type="ECO:0000256" key="1">
    <source>
        <dbReference type="SAM" id="MobiDB-lite"/>
    </source>
</evidence>
<evidence type="ECO:0000313" key="3">
    <source>
        <dbReference type="Proteomes" id="UP000297595"/>
    </source>
</evidence>
<dbReference type="EMBL" id="SOZJ01000010">
    <property type="protein sequence ID" value="TGJ62366.1"/>
    <property type="molecule type" value="Genomic_DNA"/>
</dbReference>
<dbReference type="Proteomes" id="UP000297595">
    <property type="component" value="Unassembled WGS sequence"/>
</dbReference>
<accession>A0A7C8PAD4</accession>
<dbReference type="AlphaFoldDB" id="A0A7C8PAD4"/>
<name>A0A7C8PAD4_ORBOL</name>
<proteinExistence type="predicted"/>
<sequence length="268" mass="29808">MPDVVSPSLEQSNNNTAIQSAYAYRNQFIEPDTATGPDFDVSLDPNLWPFVLSPYEVPSHQHFDAASQAVDVRPADLQFHLHEEFPTQDITTQNSPDGSVLGSELENTGAFELTNAILDARPSGANRDRIHINELANLISQLSMVVPLPSLRPPRGLQKCIRHNQPQSPASPGAGNSHPGAQPLCDQDLYVACCLHPYCLSHIWSTSGNKAKDNLYQTHQRRRHSEWAKDTPVKERCTLLGPYSKTVLRLFFEYVQTHPVKSVLSAHI</sequence>